<feature type="domain" description="HAT C-terminal dimerisation" evidence="1">
    <location>
        <begin position="180"/>
        <end position="222"/>
    </location>
</feature>
<dbReference type="EMBL" id="JAKMXF010000277">
    <property type="protein sequence ID" value="KAI6653465.1"/>
    <property type="molecule type" value="Genomic_DNA"/>
</dbReference>
<gene>
    <name evidence="2" type="ORF">LOD99_3684</name>
</gene>
<organism evidence="2 3">
    <name type="scientific">Oopsacas minuta</name>
    <dbReference type="NCBI Taxonomy" id="111878"/>
    <lineage>
        <taxon>Eukaryota</taxon>
        <taxon>Metazoa</taxon>
        <taxon>Porifera</taxon>
        <taxon>Hexactinellida</taxon>
        <taxon>Hexasterophora</taxon>
        <taxon>Lyssacinosida</taxon>
        <taxon>Leucopsacidae</taxon>
        <taxon>Oopsacas</taxon>
    </lineage>
</organism>
<evidence type="ECO:0000259" key="1">
    <source>
        <dbReference type="Pfam" id="PF05699"/>
    </source>
</evidence>
<keyword evidence="3" id="KW-1185">Reference proteome</keyword>
<dbReference type="SUPFAM" id="SSF53098">
    <property type="entry name" value="Ribonuclease H-like"/>
    <property type="match status" value="1"/>
</dbReference>
<sequence>MKRIYGKMPAEKVLELLERILIEFNIELQKHIVSITCDGAPVMVKMGRLSRIHQQLCLAHGVHLAVVTVLYSKNRIPIYDEGTDEEPIGTSQIQSTISDSYNDGLCGAEDTEETSEDIEDVEIRSSPILLAEQLKRAIQNSTTHVRTPKEDIGFLSLIKEMALFEATGDKSKNIPSIEEVLNTIPPTSVEAERAFSAAGLFVTKLRSRLSENSVDSLMILKSYFKKQEIK</sequence>
<proteinExistence type="predicted"/>
<accession>A0AAV7JY67</accession>
<comment type="caution">
    <text evidence="2">The sequence shown here is derived from an EMBL/GenBank/DDBJ whole genome shotgun (WGS) entry which is preliminary data.</text>
</comment>
<protein>
    <recommendedName>
        <fullName evidence="1">HAT C-terminal dimerisation domain-containing protein</fullName>
    </recommendedName>
</protein>
<name>A0AAV7JY67_9METZ</name>
<dbReference type="InterPro" id="IPR012337">
    <property type="entry name" value="RNaseH-like_sf"/>
</dbReference>
<dbReference type="AlphaFoldDB" id="A0AAV7JY67"/>
<dbReference type="InterPro" id="IPR008906">
    <property type="entry name" value="HATC_C_dom"/>
</dbReference>
<dbReference type="Proteomes" id="UP001165289">
    <property type="component" value="Unassembled WGS sequence"/>
</dbReference>
<reference evidence="2 3" key="1">
    <citation type="journal article" date="2023" name="BMC Biol.">
        <title>The compact genome of the sponge Oopsacas minuta (Hexactinellida) is lacking key metazoan core genes.</title>
        <authorList>
            <person name="Santini S."/>
            <person name="Schenkelaars Q."/>
            <person name="Jourda C."/>
            <person name="Duchesne M."/>
            <person name="Belahbib H."/>
            <person name="Rocher C."/>
            <person name="Selva M."/>
            <person name="Riesgo A."/>
            <person name="Vervoort M."/>
            <person name="Leys S.P."/>
            <person name="Kodjabachian L."/>
            <person name="Le Bivic A."/>
            <person name="Borchiellini C."/>
            <person name="Claverie J.M."/>
            <person name="Renard E."/>
        </authorList>
    </citation>
    <scope>NUCLEOTIDE SEQUENCE [LARGE SCALE GENOMIC DNA]</scope>
    <source>
        <strain evidence="2">SPO-2</strain>
    </source>
</reference>
<evidence type="ECO:0000313" key="3">
    <source>
        <dbReference type="Proteomes" id="UP001165289"/>
    </source>
</evidence>
<evidence type="ECO:0000313" key="2">
    <source>
        <dbReference type="EMBL" id="KAI6653465.1"/>
    </source>
</evidence>
<dbReference type="GO" id="GO:0046983">
    <property type="term" value="F:protein dimerization activity"/>
    <property type="evidence" value="ECO:0007669"/>
    <property type="project" value="InterPro"/>
</dbReference>
<dbReference type="Pfam" id="PF05699">
    <property type="entry name" value="Dimer_Tnp_hAT"/>
    <property type="match status" value="1"/>
</dbReference>